<evidence type="ECO:0000256" key="1">
    <source>
        <dbReference type="ARBA" id="ARBA00004196"/>
    </source>
</evidence>
<evidence type="ECO:0000256" key="2">
    <source>
        <dbReference type="ARBA" id="ARBA00022729"/>
    </source>
</evidence>
<gene>
    <name evidence="5" type="ORF">AUC60_04075</name>
</gene>
<sequence length="452" mass="47501">MIRMPLATASLLAIAISLAGCGDEKKAAAPAPASAPAPAPAAAPAPEAAAPAPAAQSNDAAAKAVVANYANMVYAVFSDAESTAKTLQTAINEFLATPNDKTLKAARDAWVAARVPYMQSEVFRFGNTIIDDWEGQVNAWPLDEGLIDYVAKDYQHALGNPGATANIIANTEVQVGEDKVDVKEITPEKLASLNELGGSEANVATGYHAIEFLLWGQDLHGNGPGAGERPASDYIEGAGGTGGHNDRRRAYLTAVTDLLVSDLEEMVNNWKPGVADNYRASLEAETGESGLRKMLFGMGSLSLGELAGERMKVALEANSSEDEHDCFSDNTHNSHFYNGKGIRNVYLGEYTRIDGTKVSGPSLSSLVAKADPATDATLRADLDATQAKLQALVDQANKGQHFDQLIAAGNTEGNQIVRDAIAALVKQTGAIEQAAGKLGITDLNPDNADHEF</sequence>
<dbReference type="AlphaFoldDB" id="A0A1Y3PCR0"/>
<comment type="subcellular location">
    <subcellularLocation>
        <location evidence="1">Cell envelope</location>
    </subcellularLocation>
</comment>
<name>A0A1Y3PCR0_9PSED</name>
<feature type="signal peptide" evidence="3">
    <location>
        <begin position="1"/>
        <end position="19"/>
    </location>
</feature>
<accession>A0A1Y3PCR0</accession>
<dbReference type="RefSeq" id="WP_087264815.1">
    <property type="nucleotide sequence ID" value="NZ_CP167995.1"/>
</dbReference>
<reference evidence="5 6" key="1">
    <citation type="journal article" date="2017" name="Syst. Appl. Microbiol.">
        <title>Pseudomonas caspiana sp. nov., a citrus pathogen in the Pseudomonas syringae phylogenetic group.</title>
        <authorList>
            <person name="Busquets A."/>
            <person name="Gomila M."/>
            <person name="Beiki F."/>
            <person name="Mulet M."/>
            <person name="Rahimian H."/>
            <person name="Garcia-Valdes E."/>
            <person name="Lalucat J."/>
        </authorList>
    </citation>
    <scope>NUCLEOTIDE SEQUENCE [LARGE SCALE GENOMIC DNA]</scope>
    <source>
        <strain evidence="5 6">FBF102</strain>
    </source>
</reference>
<comment type="caution">
    <text evidence="5">The sequence shown here is derived from an EMBL/GenBank/DDBJ whole genome shotgun (WGS) entry which is preliminary data.</text>
</comment>
<dbReference type="Pfam" id="PF09375">
    <property type="entry name" value="Peptidase_M75"/>
    <property type="match status" value="1"/>
</dbReference>
<evidence type="ECO:0000259" key="4">
    <source>
        <dbReference type="Pfam" id="PF09375"/>
    </source>
</evidence>
<dbReference type="EMBL" id="LOHF01000002">
    <property type="protein sequence ID" value="OUM75383.1"/>
    <property type="molecule type" value="Genomic_DNA"/>
</dbReference>
<dbReference type="Gene3D" id="1.20.1420.20">
    <property type="entry name" value="M75 peptidase, HXXE motif"/>
    <property type="match status" value="1"/>
</dbReference>
<evidence type="ECO:0000256" key="3">
    <source>
        <dbReference type="SAM" id="SignalP"/>
    </source>
</evidence>
<evidence type="ECO:0000313" key="6">
    <source>
        <dbReference type="Proteomes" id="UP000195440"/>
    </source>
</evidence>
<dbReference type="InterPro" id="IPR038352">
    <property type="entry name" value="Imelysin_sf"/>
</dbReference>
<dbReference type="PROSITE" id="PS51257">
    <property type="entry name" value="PROKAR_LIPOPROTEIN"/>
    <property type="match status" value="1"/>
</dbReference>
<dbReference type="GO" id="GO:0030313">
    <property type="term" value="C:cell envelope"/>
    <property type="evidence" value="ECO:0007669"/>
    <property type="project" value="UniProtKB-SubCell"/>
</dbReference>
<protein>
    <submittedName>
        <fullName evidence="5">Peptidase</fullName>
    </submittedName>
</protein>
<evidence type="ECO:0000313" key="5">
    <source>
        <dbReference type="EMBL" id="OUM75383.1"/>
    </source>
</evidence>
<organism evidence="5 6">
    <name type="scientific">Pseudomonas caspiana</name>
    <dbReference type="NCBI Taxonomy" id="1451454"/>
    <lineage>
        <taxon>Bacteria</taxon>
        <taxon>Pseudomonadati</taxon>
        <taxon>Pseudomonadota</taxon>
        <taxon>Gammaproteobacteria</taxon>
        <taxon>Pseudomonadales</taxon>
        <taxon>Pseudomonadaceae</taxon>
        <taxon>Pseudomonas</taxon>
    </lineage>
</organism>
<keyword evidence="6" id="KW-1185">Reference proteome</keyword>
<dbReference type="InterPro" id="IPR018976">
    <property type="entry name" value="Imelysin-like"/>
</dbReference>
<dbReference type="CDD" id="cd14657">
    <property type="entry name" value="Imelysin_IrpA-like"/>
    <property type="match status" value="1"/>
</dbReference>
<feature type="chain" id="PRO_5012101839" evidence="3">
    <location>
        <begin position="20"/>
        <end position="452"/>
    </location>
</feature>
<proteinExistence type="predicted"/>
<dbReference type="Proteomes" id="UP000195440">
    <property type="component" value="Unassembled WGS sequence"/>
</dbReference>
<feature type="domain" description="Imelysin-like" evidence="4">
    <location>
        <begin position="75"/>
        <end position="428"/>
    </location>
</feature>
<keyword evidence="2 3" id="KW-0732">Signal</keyword>
<dbReference type="OrthoDB" id="9764688at2"/>